<dbReference type="EMBL" id="JABFAB010244894">
    <property type="protein sequence ID" value="MBA0672467.1"/>
    <property type="molecule type" value="Genomic_DNA"/>
</dbReference>
<dbReference type="Proteomes" id="UP000593573">
    <property type="component" value="Unassembled WGS sequence"/>
</dbReference>
<dbReference type="AlphaFoldDB" id="A0A7J8WBM2"/>
<name>A0A7J8WBM2_9ROSI</name>
<protein>
    <submittedName>
        <fullName evidence="1">Uncharacterized protein</fullName>
    </submittedName>
</protein>
<keyword evidence="2" id="KW-1185">Reference proteome</keyword>
<evidence type="ECO:0000313" key="2">
    <source>
        <dbReference type="Proteomes" id="UP000593573"/>
    </source>
</evidence>
<sequence length="104" mass="12114">MYALLHLSPDASDEEVHRVIDNRLKFITLTNIKLHIFYFVSSFSPLFFPSQLSLHDGSINLSNSWTHQLSDKASGNVCLFVFNLNRTCAKSRVIYYGWMENERR</sequence>
<accession>A0A7J8WBM2</accession>
<proteinExistence type="predicted"/>
<organism evidence="1 2">
    <name type="scientific">Gossypium klotzschianum</name>
    <dbReference type="NCBI Taxonomy" id="34286"/>
    <lineage>
        <taxon>Eukaryota</taxon>
        <taxon>Viridiplantae</taxon>
        <taxon>Streptophyta</taxon>
        <taxon>Embryophyta</taxon>
        <taxon>Tracheophyta</taxon>
        <taxon>Spermatophyta</taxon>
        <taxon>Magnoliopsida</taxon>
        <taxon>eudicotyledons</taxon>
        <taxon>Gunneridae</taxon>
        <taxon>Pentapetalae</taxon>
        <taxon>rosids</taxon>
        <taxon>malvids</taxon>
        <taxon>Malvales</taxon>
        <taxon>Malvaceae</taxon>
        <taxon>Malvoideae</taxon>
        <taxon>Gossypium</taxon>
    </lineage>
</organism>
<reference evidence="1 2" key="1">
    <citation type="journal article" date="2019" name="Genome Biol. Evol.">
        <title>Insights into the evolution of the New World diploid cottons (Gossypium, subgenus Houzingenia) based on genome sequencing.</title>
        <authorList>
            <person name="Grover C.E."/>
            <person name="Arick M.A. 2nd"/>
            <person name="Thrash A."/>
            <person name="Conover J.L."/>
            <person name="Sanders W.S."/>
            <person name="Peterson D.G."/>
            <person name="Frelichowski J.E."/>
            <person name="Scheffler J.A."/>
            <person name="Scheffler B.E."/>
            <person name="Wendel J.F."/>
        </authorList>
    </citation>
    <scope>NUCLEOTIDE SEQUENCE [LARGE SCALE GENOMIC DNA]</scope>
    <source>
        <strain evidence="1">57</strain>
        <tissue evidence="1">Leaf</tissue>
    </source>
</reference>
<gene>
    <name evidence="1" type="ORF">Goklo_024820</name>
</gene>
<evidence type="ECO:0000313" key="1">
    <source>
        <dbReference type="EMBL" id="MBA0672467.1"/>
    </source>
</evidence>
<dbReference type="OrthoDB" id="10484508at2759"/>
<comment type="caution">
    <text evidence="1">The sequence shown here is derived from an EMBL/GenBank/DDBJ whole genome shotgun (WGS) entry which is preliminary data.</text>
</comment>